<proteinExistence type="predicted"/>
<dbReference type="AlphaFoldDB" id="A0A096CVZ5"/>
<organism evidence="2 3">
    <name type="scientific">Caloranaerobacter azorensis H53214</name>
    <dbReference type="NCBI Taxonomy" id="1156417"/>
    <lineage>
        <taxon>Bacteria</taxon>
        <taxon>Bacillati</taxon>
        <taxon>Bacillota</taxon>
        <taxon>Tissierellia</taxon>
        <taxon>Tissierellales</taxon>
        <taxon>Thermohalobacteraceae</taxon>
        <taxon>Caloranaerobacter</taxon>
    </lineage>
</organism>
<feature type="domain" description="Phospholipase C/D" evidence="1">
    <location>
        <begin position="6"/>
        <end position="178"/>
    </location>
</feature>
<evidence type="ECO:0000313" key="3">
    <source>
        <dbReference type="Proteomes" id="UP000029622"/>
    </source>
</evidence>
<sequence>MPDVCTHLLCGHDVINSLENQNWKRILNEKIKIFNLGCQGPDIFFYNDFWPWKKKKRGPEIGIMMHLKKTGDFFIESFKYLKKRVNDYSDYSTLFTYLAGFICHFALDRNAHPFIHYQAGVHDKNKPETFKYSIYHKKLELIIDTILLKERKNLYTYKYPVHREVSLENVPKILINFYKYILKKLYKPEIEIDFIEDSFKDFAKVFKIIYDPYGFKKVLLNIIDLLTDKSIEYSSLIYPRYIDEKKDYLNRKHSPWNHPCAKEEIHYESFDDIYKKAVEESKQMIEGAIRYIDGQIKEEKLKDFFPNISYSTGKYVDEDCKLIYYDPIFDR</sequence>
<dbReference type="Pfam" id="PF00882">
    <property type="entry name" value="Zn_dep_PLPC"/>
    <property type="match status" value="1"/>
</dbReference>
<dbReference type="EMBL" id="AZTB01000016">
    <property type="protein sequence ID" value="KGG80729.1"/>
    <property type="molecule type" value="Genomic_DNA"/>
</dbReference>
<evidence type="ECO:0000259" key="1">
    <source>
        <dbReference type="Pfam" id="PF00882"/>
    </source>
</evidence>
<gene>
    <name evidence="2" type="ORF">Y919_04640</name>
</gene>
<reference evidence="2 3" key="1">
    <citation type="submission" date="2013-12" db="EMBL/GenBank/DDBJ databases">
        <title>Draft genome sequence of Caloranaerobacter sp. H53214.</title>
        <authorList>
            <person name="Jiang L.J."/>
            <person name="Shao Z.Z."/>
            <person name="Long M.N."/>
        </authorList>
    </citation>
    <scope>NUCLEOTIDE SEQUENCE [LARGE SCALE GENOMIC DNA]</scope>
    <source>
        <strain evidence="2 3">H53214</strain>
    </source>
</reference>
<accession>A0A096CVZ5</accession>
<comment type="caution">
    <text evidence="2">The sequence shown here is derived from an EMBL/GenBank/DDBJ whole genome shotgun (WGS) entry which is preliminary data.</text>
</comment>
<name>A0A096CVZ5_9FIRM</name>
<dbReference type="STRING" id="1156417.Y919_04640"/>
<protein>
    <recommendedName>
        <fullName evidence="1">Phospholipase C/D domain-containing protein</fullName>
    </recommendedName>
</protein>
<dbReference type="RefSeq" id="WP_035162876.1">
    <property type="nucleotide sequence ID" value="NZ_AZTB01000016.1"/>
</dbReference>
<evidence type="ECO:0000313" key="2">
    <source>
        <dbReference type="EMBL" id="KGG80729.1"/>
    </source>
</evidence>
<dbReference type="InterPro" id="IPR029002">
    <property type="entry name" value="PLPC/GPLD1"/>
</dbReference>
<dbReference type="Proteomes" id="UP000029622">
    <property type="component" value="Unassembled WGS sequence"/>
</dbReference>